<protein>
    <recommendedName>
        <fullName evidence="5">AIG1-type G domain-containing protein</fullName>
    </recommendedName>
</protein>
<proteinExistence type="inferred from homology"/>
<dbReference type="PANTHER" id="PTHR10903:SF188">
    <property type="entry name" value="GTPASE IMAP FAMILY MEMBER 2-LIKE-RELATED"/>
    <property type="match status" value="1"/>
</dbReference>
<accession>A0A0E9XUT2</accession>
<keyword evidence="2" id="KW-0547">Nucleotide-binding</keyword>
<evidence type="ECO:0000313" key="6">
    <source>
        <dbReference type="EMBL" id="JAI05444.1"/>
    </source>
</evidence>
<name>A0A0E9XUT2_ANGAN</name>
<evidence type="ECO:0000256" key="1">
    <source>
        <dbReference type="ARBA" id="ARBA00008535"/>
    </source>
</evidence>
<evidence type="ECO:0000256" key="2">
    <source>
        <dbReference type="ARBA" id="ARBA00022741"/>
    </source>
</evidence>
<reference evidence="6" key="1">
    <citation type="submission" date="2014-11" db="EMBL/GenBank/DDBJ databases">
        <authorList>
            <person name="Amaro Gonzalez C."/>
        </authorList>
    </citation>
    <scope>NUCLEOTIDE SEQUENCE</scope>
</reference>
<sequence length="172" mass="20446">MVLFTGGDELTTPVEEFLKESSDLQEVVNSCGGGYHVFNNKEKNNRTQVTELLEKIEVVLLKKTGYHHATMMIQQAERKIQAEEERKREEFERKIRAKEEKKREEAKKKIREEEERLRKFEREIRAEEERKREESVRKIRAEEEKKESTYNLIQFAEVAVNVIALYMGLKAK</sequence>
<dbReference type="InterPro" id="IPR006703">
    <property type="entry name" value="G_AIG1"/>
</dbReference>
<reference evidence="6" key="2">
    <citation type="journal article" date="2015" name="Fish Shellfish Immunol.">
        <title>Early steps in the European eel (Anguilla anguilla)-Vibrio vulnificus interaction in the gills: Role of the RtxA13 toxin.</title>
        <authorList>
            <person name="Callol A."/>
            <person name="Pajuelo D."/>
            <person name="Ebbesson L."/>
            <person name="Teles M."/>
            <person name="MacKenzie S."/>
            <person name="Amaro C."/>
        </authorList>
    </citation>
    <scope>NUCLEOTIDE SEQUENCE</scope>
</reference>
<keyword evidence="4" id="KW-0175">Coiled coil</keyword>
<keyword evidence="3" id="KW-0342">GTP-binding</keyword>
<dbReference type="InterPro" id="IPR027417">
    <property type="entry name" value="P-loop_NTPase"/>
</dbReference>
<feature type="coiled-coil region" evidence="4">
    <location>
        <begin position="66"/>
        <end position="145"/>
    </location>
</feature>
<dbReference type="AlphaFoldDB" id="A0A0E9XUT2"/>
<comment type="similarity">
    <text evidence="1">Belongs to the TRAFAC class TrmE-Era-EngA-EngB-Septin-like GTPase superfamily. AIG1/Toc34/Toc159-like paraseptin GTPase family. IAN subfamily.</text>
</comment>
<evidence type="ECO:0000259" key="5">
    <source>
        <dbReference type="Pfam" id="PF04548"/>
    </source>
</evidence>
<dbReference type="GO" id="GO:0005525">
    <property type="term" value="F:GTP binding"/>
    <property type="evidence" value="ECO:0007669"/>
    <property type="project" value="UniProtKB-KW"/>
</dbReference>
<dbReference type="Gene3D" id="3.40.50.300">
    <property type="entry name" value="P-loop containing nucleotide triphosphate hydrolases"/>
    <property type="match status" value="1"/>
</dbReference>
<dbReference type="PANTHER" id="PTHR10903">
    <property type="entry name" value="GTPASE, IMAP FAMILY MEMBER-RELATED"/>
    <property type="match status" value="1"/>
</dbReference>
<dbReference type="EMBL" id="GBXM01003134">
    <property type="protein sequence ID" value="JAI05444.1"/>
    <property type="molecule type" value="Transcribed_RNA"/>
</dbReference>
<evidence type="ECO:0000256" key="4">
    <source>
        <dbReference type="SAM" id="Coils"/>
    </source>
</evidence>
<evidence type="ECO:0000256" key="3">
    <source>
        <dbReference type="ARBA" id="ARBA00023134"/>
    </source>
</evidence>
<dbReference type="InterPro" id="IPR045058">
    <property type="entry name" value="GIMA/IAN/Toc"/>
</dbReference>
<feature type="domain" description="AIG1-type G" evidence="5">
    <location>
        <begin position="2"/>
        <end position="82"/>
    </location>
</feature>
<organism evidence="6">
    <name type="scientific">Anguilla anguilla</name>
    <name type="common">European freshwater eel</name>
    <name type="synonym">Muraena anguilla</name>
    <dbReference type="NCBI Taxonomy" id="7936"/>
    <lineage>
        <taxon>Eukaryota</taxon>
        <taxon>Metazoa</taxon>
        <taxon>Chordata</taxon>
        <taxon>Craniata</taxon>
        <taxon>Vertebrata</taxon>
        <taxon>Euteleostomi</taxon>
        <taxon>Actinopterygii</taxon>
        <taxon>Neopterygii</taxon>
        <taxon>Teleostei</taxon>
        <taxon>Anguilliformes</taxon>
        <taxon>Anguillidae</taxon>
        <taxon>Anguilla</taxon>
    </lineage>
</organism>
<dbReference type="Pfam" id="PF04548">
    <property type="entry name" value="AIG1"/>
    <property type="match status" value="1"/>
</dbReference>